<dbReference type="EMBL" id="CP144700">
    <property type="protein sequence ID" value="WVZ22512.1"/>
    <property type="molecule type" value="Genomic_DNA"/>
</dbReference>
<sequence length="117" mass="12866">MYNPDTISTAPMTLPRYRFSSNSKGAKIATMTSERGLKTDAYNGPLTPTHQAVTITTTPDSTIPEKAAVRSLILQPNLHWLQSFSTHRAKIVACIAPIKVINAALERWLGYSLLILV</sequence>
<proteinExistence type="predicted"/>
<evidence type="ECO:0000313" key="2">
    <source>
        <dbReference type="Proteomes" id="UP001374535"/>
    </source>
</evidence>
<accession>A0AAQ3P810</accession>
<dbReference type="Proteomes" id="UP001374535">
    <property type="component" value="Chromosome 1"/>
</dbReference>
<protein>
    <submittedName>
        <fullName evidence="1">Uncharacterized protein</fullName>
    </submittedName>
</protein>
<dbReference type="AlphaFoldDB" id="A0AAQ3P810"/>
<gene>
    <name evidence="1" type="ORF">V8G54_001056</name>
</gene>
<name>A0AAQ3P810_VIGMU</name>
<keyword evidence="2" id="KW-1185">Reference proteome</keyword>
<reference evidence="1 2" key="1">
    <citation type="journal article" date="2023" name="Life. Sci Alliance">
        <title>Evolutionary insights into 3D genome organization and epigenetic landscape of Vigna mungo.</title>
        <authorList>
            <person name="Junaid A."/>
            <person name="Singh B."/>
            <person name="Bhatia S."/>
        </authorList>
    </citation>
    <scope>NUCLEOTIDE SEQUENCE [LARGE SCALE GENOMIC DNA]</scope>
    <source>
        <strain evidence="1">Urdbean</strain>
    </source>
</reference>
<evidence type="ECO:0000313" key="1">
    <source>
        <dbReference type="EMBL" id="WVZ22512.1"/>
    </source>
</evidence>
<organism evidence="1 2">
    <name type="scientific">Vigna mungo</name>
    <name type="common">Black gram</name>
    <name type="synonym">Phaseolus mungo</name>
    <dbReference type="NCBI Taxonomy" id="3915"/>
    <lineage>
        <taxon>Eukaryota</taxon>
        <taxon>Viridiplantae</taxon>
        <taxon>Streptophyta</taxon>
        <taxon>Embryophyta</taxon>
        <taxon>Tracheophyta</taxon>
        <taxon>Spermatophyta</taxon>
        <taxon>Magnoliopsida</taxon>
        <taxon>eudicotyledons</taxon>
        <taxon>Gunneridae</taxon>
        <taxon>Pentapetalae</taxon>
        <taxon>rosids</taxon>
        <taxon>fabids</taxon>
        <taxon>Fabales</taxon>
        <taxon>Fabaceae</taxon>
        <taxon>Papilionoideae</taxon>
        <taxon>50 kb inversion clade</taxon>
        <taxon>NPAAA clade</taxon>
        <taxon>indigoferoid/millettioid clade</taxon>
        <taxon>Phaseoleae</taxon>
        <taxon>Vigna</taxon>
    </lineage>
</organism>